<proteinExistence type="predicted"/>
<dbReference type="EMBL" id="JAVREL010000028">
    <property type="protein sequence ID" value="MDT0347158.1"/>
    <property type="molecule type" value="Genomic_DNA"/>
</dbReference>
<sequence length="82" mass="9456">MSPSPEPAVEMPSAEEIIAMQDLGDRDRAREEIDQAPDEETRRRVLRRWWSCGRLSRRPDRADQYAEAAYGEGPWRRIGDAA</sequence>
<gene>
    <name evidence="1" type="ORF">RM590_31955</name>
</gene>
<name>A0ABU2N0V3_9ACTN</name>
<evidence type="ECO:0000313" key="1">
    <source>
        <dbReference type="EMBL" id="MDT0347158.1"/>
    </source>
</evidence>
<protein>
    <submittedName>
        <fullName evidence="1">Uncharacterized protein</fullName>
    </submittedName>
</protein>
<accession>A0ABU2N0V3</accession>
<comment type="caution">
    <text evidence="1">The sequence shown here is derived from an EMBL/GenBank/DDBJ whole genome shotgun (WGS) entry which is preliminary data.</text>
</comment>
<evidence type="ECO:0000313" key="2">
    <source>
        <dbReference type="Proteomes" id="UP001183246"/>
    </source>
</evidence>
<dbReference type="RefSeq" id="WP_311708283.1">
    <property type="nucleotide sequence ID" value="NZ_JAVREL010000028.1"/>
</dbReference>
<organism evidence="1 2">
    <name type="scientific">Streptomyces litchfieldiae</name>
    <dbReference type="NCBI Taxonomy" id="3075543"/>
    <lineage>
        <taxon>Bacteria</taxon>
        <taxon>Bacillati</taxon>
        <taxon>Actinomycetota</taxon>
        <taxon>Actinomycetes</taxon>
        <taxon>Kitasatosporales</taxon>
        <taxon>Streptomycetaceae</taxon>
        <taxon>Streptomyces</taxon>
    </lineage>
</organism>
<keyword evidence="2" id="KW-1185">Reference proteome</keyword>
<reference evidence="2" key="1">
    <citation type="submission" date="2023-07" db="EMBL/GenBank/DDBJ databases">
        <title>30 novel species of actinomycetes from the DSMZ collection.</title>
        <authorList>
            <person name="Nouioui I."/>
        </authorList>
    </citation>
    <scope>NUCLEOTIDE SEQUENCE [LARGE SCALE GENOMIC DNA]</scope>
    <source>
        <strain evidence="2">DSM 44938</strain>
    </source>
</reference>
<dbReference type="Proteomes" id="UP001183246">
    <property type="component" value="Unassembled WGS sequence"/>
</dbReference>